<accession>A0A6J6VCN6</accession>
<protein>
    <submittedName>
        <fullName evidence="1">Unannotated protein</fullName>
    </submittedName>
</protein>
<organism evidence="1">
    <name type="scientific">freshwater metagenome</name>
    <dbReference type="NCBI Taxonomy" id="449393"/>
    <lineage>
        <taxon>unclassified sequences</taxon>
        <taxon>metagenomes</taxon>
        <taxon>ecological metagenomes</taxon>
    </lineage>
</organism>
<proteinExistence type="predicted"/>
<dbReference type="AlphaFoldDB" id="A0A6J6VCN6"/>
<sequence>MVRRGREFEAIAPLLWLEGGAQGERIAQEPEDGWALTEYYGILFSVDAMAPFAAAVSDAAQVDRAPRVVFIITDSPTEFQAAAERLPAGVDAVRLYESYLANYTINVLGSVR</sequence>
<name>A0A6J6VCN6_9ZZZZ</name>
<reference evidence="1" key="1">
    <citation type="submission" date="2020-05" db="EMBL/GenBank/DDBJ databases">
        <authorList>
            <person name="Chiriac C."/>
            <person name="Salcher M."/>
            <person name="Ghai R."/>
            <person name="Kavagutti S V."/>
        </authorList>
    </citation>
    <scope>NUCLEOTIDE SEQUENCE</scope>
</reference>
<evidence type="ECO:0000313" key="1">
    <source>
        <dbReference type="EMBL" id="CAB4769524.1"/>
    </source>
</evidence>
<gene>
    <name evidence="1" type="ORF">UFOPK2761_03303</name>
</gene>
<dbReference type="EMBL" id="CAEZYQ010000044">
    <property type="protein sequence ID" value="CAB4769524.1"/>
    <property type="molecule type" value="Genomic_DNA"/>
</dbReference>